<gene>
    <name evidence="1" type="ORF">ACERK3_09285</name>
</gene>
<keyword evidence="2" id="KW-1185">Reference proteome</keyword>
<dbReference type="EMBL" id="JBGUBD010000005">
    <property type="protein sequence ID" value="MFA9478487.1"/>
    <property type="molecule type" value="Genomic_DNA"/>
</dbReference>
<dbReference type="RefSeq" id="WP_425345413.1">
    <property type="nucleotide sequence ID" value="NZ_JBGUBD010000005.1"/>
</dbReference>
<comment type="caution">
    <text evidence="1">The sequence shown here is derived from an EMBL/GenBank/DDBJ whole genome shotgun (WGS) entry which is preliminary data.</text>
</comment>
<dbReference type="Proteomes" id="UP001575105">
    <property type="component" value="Unassembled WGS sequence"/>
</dbReference>
<organism evidence="1 2">
    <name type="scientific">Natronomicrosphaera hydrolytica</name>
    <dbReference type="NCBI Taxonomy" id="3242702"/>
    <lineage>
        <taxon>Bacteria</taxon>
        <taxon>Pseudomonadati</taxon>
        <taxon>Planctomycetota</taxon>
        <taxon>Phycisphaerae</taxon>
        <taxon>Phycisphaerales</taxon>
        <taxon>Phycisphaeraceae</taxon>
        <taxon>Natronomicrosphaera</taxon>
    </lineage>
</organism>
<proteinExistence type="predicted"/>
<evidence type="ECO:0000313" key="2">
    <source>
        <dbReference type="Proteomes" id="UP001575105"/>
    </source>
</evidence>
<sequence length="266" mass="30812">MSLSEYRTFLRDMMTLQLRYACCVMQRENISLTEALCDHTELYSYCDFYNPSLAPMADECFVRLAHELDQLRQESDEATFAAHAWRQMVPHLEPRIEKDLAAAQTVIAQSFHGFTYELVPEYFGADKPLYLTLHFRNDFGPDSPFNHRPTLIRGLMNLLQEVQANHPTIDQVQCATWMNHLHAFTSLFPAEWTARSNDCPYEPNAGWWGQFIDRRGQVHPRRAAILLSRGTFPYTNRHCRCSLNAWREHLANLAVSSPVSKVNDVE</sequence>
<evidence type="ECO:0000313" key="1">
    <source>
        <dbReference type="EMBL" id="MFA9478487.1"/>
    </source>
</evidence>
<accession>A0ABV4U4F7</accession>
<protein>
    <submittedName>
        <fullName evidence="1">Uncharacterized protein</fullName>
    </submittedName>
</protein>
<reference evidence="1 2" key="1">
    <citation type="submission" date="2024-08" db="EMBL/GenBank/DDBJ databases">
        <title>Whole-genome sequencing of halo(alkali)philic microorganisms from hypersaline lakes.</title>
        <authorList>
            <person name="Sorokin D.Y."/>
            <person name="Merkel A.Y."/>
            <person name="Messina E."/>
            <person name="Yakimov M."/>
        </authorList>
    </citation>
    <scope>NUCLEOTIDE SEQUENCE [LARGE SCALE GENOMIC DNA]</scope>
    <source>
        <strain evidence="1 2">AB-hyl4</strain>
    </source>
</reference>
<name>A0ABV4U4F7_9BACT</name>